<dbReference type="RefSeq" id="XP_001888035.1">
    <property type="nucleotide sequence ID" value="XM_001888000.1"/>
</dbReference>
<protein>
    <submittedName>
        <fullName evidence="1">Predicted protein</fullName>
    </submittedName>
</protein>
<dbReference type="AlphaFoldDB" id="B0DVM9"/>
<dbReference type="EMBL" id="DS547140">
    <property type="protein sequence ID" value="EDR01328.1"/>
    <property type="molecule type" value="Genomic_DNA"/>
</dbReference>
<keyword evidence="2" id="KW-1185">Reference proteome</keyword>
<dbReference type="InParanoid" id="B0DVM9"/>
<reference evidence="1 2" key="1">
    <citation type="journal article" date="2008" name="Nature">
        <title>The genome of Laccaria bicolor provides insights into mycorrhizal symbiosis.</title>
        <authorList>
            <person name="Martin F."/>
            <person name="Aerts A."/>
            <person name="Ahren D."/>
            <person name="Brun A."/>
            <person name="Danchin E.G.J."/>
            <person name="Duchaussoy F."/>
            <person name="Gibon J."/>
            <person name="Kohler A."/>
            <person name="Lindquist E."/>
            <person name="Pereda V."/>
            <person name="Salamov A."/>
            <person name="Shapiro H.J."/>
            <person name="Wuyts J."/>
            <person name="Blaudez D."/>
            <person name="Buee M."/>
            <person name="Brokstein P."/>
            <person name="Canbaeck B."/>
            <person name="Cohen D."/>
            <person name="Courty P.E."/>
            <person name="Coutinho P.M."/>
            <person name="Delaruelle C."/>
            <person name="Detter J.C."/>
            <person name="Deveau A."/>
            <person name="DiFazio S."/>
            <person name="Duplessis S."/>
            <person name="Fraissinet-Tachet L."/>
            <person name="Lucic E."/>
            <person name="Frey-Klett P."/>
            <person name="Fourrey C."/>
            <person name="Feussner I."/>
            <person name="Gay G."/>
            <person name="Grimwood J."/>
            <person name="Hoegger P.J."/>
            <person name="Jain P."/>
            <person name="Kilaru S."/>
            <person name="Labbe J."/>
            <person name="Lin Y.C."/>
            <person name="Legue V."/>
            <person name="Le Tacon F."/>
            <person name="Marmeisse R."/>
            <person name="Melayah D."/>
            <person name="Montanini B."/>
            <person name="Muratet M."/>
            <person name="Nehls U."/>
            <person name="Niculita-Hirzel H."/>
            <person name="Oudot-Le Secq M.P."/>
            <person name="Peter M."/>
            <person name="Quesneville H."/>
            <person name="Rajashekar B."/>
            <person name="Reich M."/>
            <person name="Rouhier N."/>
            <person name="Schmutz J."/>
            <person name="Yin T."/>
            <person name="Chalot M."/>
            <person name="Henrissat B."/>
            <person name="Kuees U."/>
            <person name="Lucas S."/>
            <person name="Van de Peer Y."/>
            <person name="Podila G.K."/>
            <person name="Polle A."/>
            <person name="Pukkila P.J."/>
            <person name="Richardson P.M."/>
            <person name="Rouze P."/>
            <person name="Sanders I.R."/>
            <person name="Stajich J.E."/>
            <person name="Tunlid A."/>
            <person name="Tuskan G."/>
            <person name="Grigoriev I.V."/>
        </authorList>
    </citation>
    <scope>NUCLEOTIDE SEQUENCE [LARGE SCALE GENOMIC DNA]</scope>
    <source>
        <strain evidence="2">S238N-H82 / ATCC MYA-4686</strain>
    </source>
</reference>
<evidence type="ECO:0000313" key="2">
    <source>
        <dbReference type="Proteomes" id="UP000001194"/>
    </source>
</evidence>
<accession>B0DVM9</accession>
<evidence type="ECO:0000313" key="1">
    <source>
        <dbReference type="EMBL" id="EDR01328.1"/>
    </source>
</evidence>
<dbReference type="KEGG" id="lbc:LACBIDRAFT_333356"/>
<name>B0DVM9_LACBS</name>
<proteinExistence type="predicted"/>
<dbReference type="GeneID" id="6083647"/>
<dbReference type="Proteomes" id="UP000001194">
    <property type="component" value="Unassembled WGS sequence"/>
</dbReference>
<sequence>MLKFFRKGPWKSLSRVSFFQQFRRWLITDSELCTTHWNLPLPPDIMYHIIDTYNDIPVDVPTILALAQSYPVLRPFCFSKIFQNLDISTGSLLTFEFFADVIQKYPFVLERMESLTLEGQFKRKELTGSSYVLSQITERSQNLGRLCLSMNNRWEECNETFREHLVVLLSQSRLHTFVLWPYGVPIDLLRHLPDLKRLEITPFFELTPSGSDTIPVWARRVKVEELVLIGINTFCSPLDFSSLFDFSDLKVLEVREPWIVHVQEILAISAASLRKLELYLYDALDVDLGILSCLEHITLSVRFEYFTQTHHANGDVSRTYDPPPSAQLQLISRTLATCQPHNNIEKIHLSIHSHYIEDLPGPSDWLSLDSLFWWPGTWKALDQVSLVTVPNNTKTPEILEWAAPIELPCLMGRGVMVKWYQTLHTNPAPCAFVKLGASMESITCA</sequence>
<dbReference type="OrthoDB" id="10345959at2759"/>
<organism evidence="2">
    <name type="scientific">Laccaria bicolor (strain S238N-H82 / ATCC MYA-4686)</name>
    <name type="common">Bicoloured deceiver</name>
    <name type="synonym">Laccaria laccata var. bicolor</name>
    <dbReference type="NCBI Taxonomy" id="486041"/>
    <lineage>
        <taxon>Eukaryota</taxon>
        <taxon>Fungi</taxon>
        <taxon>Dikarya</taxon>
        <taxon>Basidiomycota</taxon>
        <taxon>Agaricomycotina</taxon>
        <taxon>Agaricomycetes</taxon>
        <taxon>Agaricomycetidae</taxon>
        <taxon>Agaricales</taxon>
        <taxon>Agaricineae</taxon>
        <taxon>Hydnangiaceae</taxon>
        <taxon>Laccaria</taxon>
    </lineage>
</organism>
<gene>
    <name evidence="1" type="ORF">LACBIDRAFT_333356</name>
</gene>
<dbReference type="HOGENOM" id="CLU_035833_0_0_1"/>